<dbReference type="Proteomes" id="UP001438292">
    <property type="component" value="Unassembled WGS sequence"/>
</dbReference>
<feature type="domain" description="Glutamine amidotransferase type-2" evidence="8">
    <location>
        <begin position="2"/>
        <end position="212"/>
    </location>
</feature>
<keyword evidence="5" id="KW-0067">ATP-binding</keyword>
<sequence>MCGIAGIISTTEPILETSIKAMTDAMAHRGPNGEGHHIEDTFAFGHRRLSIVDLSDAGHQPMIYIDRYVITYNGEIYNHGDLRAELENVGYHFNGHSDTEVILAAYDFWGVECLAKFNGMWAFVIYDRQNKSFFISRDRFGVKPLYFCQTEKTFIFSSEIKPIFEYPGFEKRINYNYLNKYLNTGPQEHLAETIFQGVFKFPKASYAILTANEATDLLKTNKFWSLNINESSERFSQENALKYANRYYELLLDAVRIRLKADVKVGSALSGGLDSSSIVYLVNQLLREDGKIELQETFSSIFREKETAYCDESYYINLIIKQLNVKSNFGTVDESEITDLHYDVIKSYECPPDNTCIAGPVVFRTVKSTDVKVTLDGQGADEQLAGYLGYLNSYLTSLSFFDFLQEAPKVLRTPGTLKHVISAFFMLSFRLIFGWPRLVKVLNILGYNYEPNLNKRLKHDFDTALMNLLHYSDRVSMSYSIESRAPFMDYRLVEFLFSIPACYKIHNGWTKYIARLAFDGKLPDEVCWRKDKMGWPSPEEHWFRCTPLRRWFMDTVSQSALIQKVRPGLNIERELDTKKMTKSIRYLNIAVFEKVFFK</sequence>
<keyword evidence="6" id="KW-0315">Glutamine amidotransferase</keyword>
<organism evidence="9 10">
    <name type="scientific">Chromobacterium piscinae</name>
    <dbReference type="NCBI Taxonomy" id="686831"/>
    <lineage>
        <taxon>Bacteria</taxon>
        <taxon>Pseudomonadati</taxon>
        <taxon>Pseudomonadota</taxon>
        <taxon>Betaproteobacteria</taxon>
        <taxon>Neisseriales</taxon>
        <taxon>Chromobacteriaceae</taxon>
        <taxon>Chromobacterium</taxon>
    </lineage>
</organism>
<dbReference type="GO" id="GO:0004066">
    <property type="term" value="F:asparagine synthase (glutamine-hydrolyzing) activity"/>
    <property type="evidence" value="ECO:0007669"/>
    <property type="project" value="UniProtKB-EC"/>
</dbReference>
<dbReference type="InterPro" id="IPR017932">
    <property type="entry name" value="GATase_2_dom"/>
</dbReference>
<keyword evidence="9" id="KW-0436">Ligase</keyword>
<dbReference type="SUPFAM" id="SSF52402">
    <property type="entry name" value="Adenine nucleotide alpha hydrolases-like"/>
    <property type="match status" value="1"/>
</dbReference>
<name>A0ABV0H057_9NEIS</name>
<dbReference type="RefSeq" id="WP_347787615.1">
    <property type="nucleotide sequence ID" value="NZ_JBDQQU010000001.1"/>
</dbReference>
<dbReference type="Gene3D" id="3.60.20.10">
    <property type="entry name" value="Glutamine Phosphoribosylpyrophosphate, subunit 1, domain 1"/>
    <property type="match status" value="1"/>
</dbReference>
<dbReference type="InterPro" id="IPR001962">
    <property type="entry name" value="Asn_synthase"/>
</dbReference>
<comment type="pathway">
    <text evidence="1">Amino-acid biosynthesis; L-asparagine biosynthesis; L-asparagine from L-aspartate (L-Gln route): step 1/1.</text>
</comment>
<dbReference type="InterPro" id="IPR051786">
    <property type="entry name" value="ASN_synthetase/amidase"/>
</dbReference>
<reference evidence="9 10" key="1">
    <citation type="submission" date="2024-05" db="EMBL/GenBank/DDBJ databases">
        <authorList>
            <person name="De Oliveira J.P."/>
            <person name="Noriler S.A."/>
            <person name="De Oliveira A.G."/>
            <person name="Sipoli D.S."/>
        </authorList>
    </citation>
    <scope>NUCLEOTIDE SEQUENCE [LARGE SCALE GENOMIC DNA]</scope>
    <source>
        <strain evidence="9 10">LABIM186</strain>
    </source>
</reference>
<evidence type="ECO:0000256" key="2">
    <source>
        <dbReference type="ARBA" id="ARBA00005752"/>
    </source>
</evidence>
<dbReference type="EC" id="6.3.5.4" evidence="3"/>
<evidence type="ECO:0000313" key="10">
    <source>
        <dbReference type="Proteomes" id="UP001438292"/>
    </source>
</evidence>
<dbReference type="PANTHER" id="PTHR43284:SF1">
    <property type="entry name" value="ASPARAGINE SYNTHETASE"/>
    <property type="match status" value="1"/>
</dbReference>
<protein>
    <recommendedName>
        <fullName evidence="3">asparagine synthase (glutamine-hydrolyzing)</fullName>
        <ecNumber evidence="3">6.3.5.4</ecNumber>
    </recommendedName>
</protein>
<comment type="caution">
    <text evidence="9">The sequence shown here is derived from an EMBL/GenBank/DDBJ whole genome shotgun (WGS) entry which is preliminary data.</text>
</comment>
<dbReference type="PIRSF" id="PIRSF001589">
    <property type="entry name" value="Asn_synthetase_glu-h"/>
    <property type="match status" value="1"/>
</dbReference>
<evidence type="ECO:0000313" key="9">
    <source>
        <dbReference type="EMBL" id="MEO3953159.1"/>
    </source>
</evidence>
<evidence type="ECO:0000256" key="1">
    <source>
        <dbReference type="ARBA" id="ARBA00005187"/>
    </source>
</evidence>
<dbReference type="PANTHER" id="PTHR43284">
    <property type="entry name" value="ASPARAGINE SYNTHETASE (GLUTAMINE-HYDROLYZING)"/>
    <property type="match status" value="1"/>
</dbReference>
<dbReference type="SUPFAM" id="SSF56235">
    <property type="entry name" value="N-terminal nucleophile aminohydrolases (Ntn hydrolases)"/>
    <property type="match status" value="1"/>
</dbReference>
<gene>
    <name evidence="9" type="primary">asnB</name>
    <name evidence="9" type="ORF">ABH309_01720</name>
</gene>
<dbReference type="InterPro" id="IPR029055">
    <property type="entry name" value="Ntn_hydrolases_N"/>
</dbReference>
<dbReference type="Gene3D" id="3.40.50.620">
    <property type="entry name" value="HUPs"/>
    <property type="match status" value="1"/>
</dbReference>
<evidence type="ECO:0000256" key="4">
    <source>
        <dbReference type="ARBA" id="ARBA00022741"/>
    </source>
</evidence>
<evidence type="ECO:0000259" key="8">
    <source>
        <dbReference type="PROSITE" id="PS51278"/>
    </source>
</evidence>
<accession>A0ABV0H057</accession>
<comment type="similarity">
    <text evidence="2">Belongs to the asparagine synthetase family.</text>
</comment>
<dbReference type="Pfam" id="PF13537">
    <property type="entry name" value="GATase_7"/>
    <property type="match status" value="1"/>
</dbReference>
<dbReference type="InterPro" id="IPR006426">
    <property type="entry name" value="Asn_synth_AEB"/>
</dbReference>
<evidence type="ECO:0000256" key="7">
    <source>
        <dbReference type="ARBA" id="ARBA00048741"/>
    </source>
</evidence>
<evidence type="ECO:0000256" key="6">
    <source>
        <dbReference type="ARBA" id="ARBA00022962"/>
    </source>
</evidence>
<evidence type="ECO:0000256" key="3">
    <source>
        <dbReference type="ARBA" id="ARBA00012737"/>
    </source>
</evidence>
<proteinExistence type="inferred from homology"/>
<dbReference type="InterPro" id="IPR014729">
    <property type="entry name" value="Rossmann-like_a/b/a_fold"/>
</dbReference>
<dbReference type="CDD" id="cd00712">
    <property type="entry name" value="AsnB"/>
    <property type="match status" value="1"/>
</dbReference>
<dbReference type="CDD" id="cd01991">
    <property type="entry name" value="Asn_synthase_B_C"/>
    <property type="match status" value="1"/>
</dbReference>
<dbReference type="PROSITE" id="PS51278">
    <property type="entry name" value="GATASE_TYPE_2"/>
    <property type="match status" value="1"/>
</dbReference>
<dbReference type="InterPro" id="IPR033738">
    <property type="entry name" value="AsnB_N"/>
</dbReference>
<evidence type="ECO:0000256" key="5">
    <source>
        <dbReference type="ARBA" id="ARBA00022840"/>
    </source>
</evidence>
<dbReference type="Pfam" id="PF00733">
    <property type="entry name" value="Asn_synthase"/>
    <property type="match status" value="1"/>
</dbReference>
<keyword evidence="10" id="KW-1185">Reference proteome</keyword>
<keyword evidence="4" id="KW-0547">Nucleotide-binding</keyword>
<comment type="catalytic activity">
    <reaction evidence="7">
        <text>L-aspartate + L-glutamine + ATP + H2O = L-asparagine + L-glutamate + AMP + diphosphate + H(+)</text>
        <dbReference type="Rhea" id="RHEA:12228"/>
        <dbReference type="ChEBI" id="CHEBI:15377"/>
        <dbReference type="ChEBI" id="CHEBI:15378"/>
        <dbReference type="ChEBI" id="CHEBI:29985"/>
        <dbReference type="ChEBI" id="CHEBI:29991"/>
        <dbReference type="ChEBI" id="CHEBI:30616"/>
        <dbReference type="ChEBI" id="CHEBI:33019"/>
        <dbReference type="ChEBI" id="CHEBI:58048"/>
        <dbReference type="ChEBI" id="CHEBI:58359"/>
        <dbReference type="ChEBI" id="CHEBI:456215"/>
        <dbReference type="EC" id="6.3.5.4"/>
    </reaction>
</comment>
<dbReference type="NCBIfam" id="TIGR01536">
    <property type="entry name" value="asn_synth_AEB"/>
    <property type="match status" value="1"/>
</dbReference>
<dbReference type="EMBL" id="JBDQQU010000001">
    <property type="protein sequence ID" value="MEO3953159.1"/>
    <property type="molecule type" value="Genomic_DNA"/>
</dbReference>